<dbReference type="RefSeq" id="XP_006676863.1">
    <property type="nucleotide sequence ID" value="XM_006676800.1"/>
</dbReference>
<protein>
    <submittedName>
        <fullName evidence="1">Expressed protein</fullName>
    </submittedName>
</protein>
<dbReference type="HOGENOM" id="CLU_2704430_0_0_1"/>
<dbReference type="InParanoid" id="F4NWQ4"/>
<proteinExistence type="predicted"/>
<reference evidence="1 2" key="1">
    <citation type="submission" date="2009-12" db="EMBL/GenBank/DDBJ databases">
        <title>The draft genome of Batrachochytrium dendrobatidis.</title>
        <authorList>
            <consortium name="US DOE Joint Genome Institute (JGI-PGF)"/>
            <person name="Kuo A."/>
            <person name="Salamov A."/>
            <person name="Schmutz J."/>
            <person name="Lucas S."/>
            <person name="Pitluck S."/>
            <person name="Rosenblum E."/>
            <person name="Stajich J."/>
            <person name="Eisen M."/>
            <person name="Grigoriev I.V."/>
        </authorList>
    </citation>
    <scope>NUCLEOTIDE SEQUENCE [LARGE SCALE GENOMIC DNA]</scope>
    <source>
        <strain evidence="2">JAM81 / FGSC 10211</strain>
    </source>
</reference>
<gene>
    <name evidence="1" type="ORF">BATDEDRAFT_36662</name>
</gene>
<dbReference type="GeneID" id="18241156"/>
<organism evidence="1 2">
    <name type="scientific">Batrachochytrium dendrobatidis (strain JAM81 / FGSC 10211)</name>
    <name type="common">Frog chytrid fungus</name>
    <dbReference type="NCBI Taxonomy" id="684364"/>
    <lineage>
        <taxon>Eukaryota</taxon>
        <taxon>Fungi</taxon>
        <taxon>Fungi incertae sedis</taxon>
        <taxon>Chytridiomycota</taxon>
        <taxon>Chytridiomycota incertae sedis</taxon>
        <taxon>Chytridiomycetes</taxon>
        <taxon>Rhizophydiales</taxon>
        <taxon>Rhizophydiales incertae sedis</taxon>
        <taxon>Batrachochytrium</taxon>
    </lineage>
</organism>
<evidence type="ECO:0000313" key="2">
    <source>
        <dbReference type="Proteomes" id="UP000007241"/>
    </source>
</evidence>
<dbReference type="Proteomes" id="UP000007241">
    <property type="component" value="Unassembled WGS sequence"/>
</dbReference>
<sequence>MAWRALRLAVLDPQEMAKRIATSNILLIQSITICFSTALMETTVSKLCTHAVTVFGHPSKNAFLRALINMPSD</sequence>
<keyword evidence="2" id="KW-1185">Reference proteome</keyword>
<dbReference type="AlphaFoldDB" id="F4NWQ4"/>
<evidence type="ECO:0000313" key="1">
    <source>
        <dbReference type="EMBL" id="EGF82864.1"/>
    </source>
</evidence>
<accession>F4NWQ4</accession>
<dbReference type="EMBL" id="GL882880">
    <property type="protein sequence ID" value="EGF82864.1"/>
    <property type="molecule type" value="Genomic_DNA"/>
</dbReference>
<name>F4NWQ4_BATDJ</name>